<protein>
    <submittedName>
        <fullName evidence="1">Uncharacterized protein</fullName>
    </submittedName>
</protein>
<accession>A0A8I1EBZ4</accession>
<proteinExistence type="predicted"/>
<dbReference type="EMBL" id="JAEHTE010000001">
    <property type="protein sequence ID" value="MBI6882557.1"/>
    <property type="molecule type" value="Genomic_DNA"/>
</dbReference>
<name>A0A8I1EBZ4_PSEPU</name>
<organism evidence="1 2">
    <name type="scientific">Pseudomonas putida</name>
    <name type="common">Arthrobacter siderocapsulatus</name>
    <dbReference type="NCBI Taxonomy" id="303"/>
    <lineage>
        <taxon>Bacteria</taxon>
        <taxon>Pseudomonadati</taxon>
        <taxon>Pseudomonadota</taxon>
        <taxon>Gammaproteobacteria</taxon>
        <taxon>Pseudomonadales</taxon>
        <taxon>Pseudomonadaceae</taxon>
        <taxon>Pseudomonas</taxon>
    </lineage>
</organism>
<gene>
    <name evidence="1" type="ORF">JEU22_01415</name>
</gene>
<reference evidence="1" key="1">
    <citation type="submission" date="2020-12" db="EMBL/GenBank/DDBJ databases">
        <title>Enhanced detection system for hospital associated transmission using whole genome sequencing surveillance.</title>
        <authorList>
            <person name="Harrison L.H."/>
            <person name="Van Tyne D."/>
            <person name="Marsh J.W."/>
            <person name="Griffith M.P."/>
            <person name="Snyder D.J."/>
            <person name="Cooper V.S."/>
            <person name="Mustapha M."/>
        </authorList>
    </citation>
    <scope>NUCLEOTIDE SEQUENCE</scope>
    <source>
        <strain evidence="1">PSB00042</strain>
    </source>
</reference>
<dbReference type="AlphaFoldDB" id="A0A8I1EBZ4"/>
<evidence type="ECO:0000313" key="2">
    <source>
        <dbReference type="Proteomes" id="UP000637061"/>
    </source>
</evidence>
<comment type="caution">
    <text evidence="1">The sequence shown here is derived from an EMBL/GenBank/DDBJ whole genome shotgun (WGS) entry which is preliminary data.</text>
</comment>
<dbReference type="RefSeq" id="WP_198746171.1">
    <property type="nucleotide sequence ID" value="NZ_JAEHTE010000001.1"/>
</dbReference>
<evidence type="ECO:0000313" key="1">
    <source>
        <dbReference type="EMBL" id="MBI6882557.1"/>
    </source>
</evidence>
<dbReference type="Proteomes" id="UP000637061">
    <property type="component" value="Unassembled WGS sequence"/>
</dbReference>
<sequence length="127" mass="13546">MKTQTAGVENAKSLASSALEYHKGLTEGGVTLFVSDRLNPVAMAQTMGFFDPDQIPKMFFFCSPDNAGSIADYFPSAAISLFIDCVSEVPVMTTAPGETDLRYGGGDDSPLNILLKKGTLRGMTLNN</sequence>